<dbReference type="Proteomes" id="UP001183585">
    <property type="component" value="Unassembled WGS sequence"/>
</dbReference>
<feature type="compositionally biased region" description="Pro residues" evidence="1">
    <location>
        <begin position="15"/>
        <end position="25"/>
    </location>
</feature>
<reference evidence="3 4" key="1">
    <citation type="submission" date="2023-07" db="EMBL/GenBank/DDBJ databases">
        <title>Sequencing the genomes of 1000 actinobacteria strains.</title>
        <authorList>
            <person name="Klenk H.-P."/>
        </authorList>
    </citation>
    <scope>NUCLEOTIDE SEQUENCE [LARGE SCALE GENOMIC DNA]</scope>
    <source>
        <strain evidence="3 4">DSM 45554</strain>
    </source>
</reference>
<accession>A0ABU2CSJ4</accession>
<proteinExistence type="predicted"/>
<keyword evidence="4" id="KW-1185">Reference proteome</keyword>
<keyword evidence="2" id="KW-1133">Transmembrane helix</keyword>
<name>A0ABU2CSJ4_9MICO</name>
<feature type="region of interest" description="Disordered" evidence="1">
    <location>
        <begin position="1"/>
        <end position="38"/>
    </location>
</feature>
<organism evidence="3 4">
    <name type="scientific">Promicromonospora iranensis</name>
    <dbReference type="NCBI Taxonomy" id="1105144"/>
    <lineage>
        <taxon>Bacteria</taxon>
        <taxon>Bacillati</taxon>
        <taxon>Actinomycetota</taxon>
        <taxon>Actinomycetes</taxon>
        <taxon>Micrococcales</taxon>
        <taxon>Promicromonosporaceae</taxon>
        <taxon>Promicromonospora</taxon>
    </lineage>
</organism>
<feature type="transmembrane region" description="Helical" evidence="2">
    <location>
        <begin position="105"/>
        <end position="127"/>
    </location>
</feature>
<protein>
    <submittedName>
        <fullName evidence="3">Uncharacterized membrane protein YhaH (DUF805 family)</fullName>
    </submittedName>
</protein>
<dbReference type="EMBL" id="JAVDYE010000001">
    <property type="protein sequence ID" value="MDR7384310.1"/>
    <property type="molecule type" value="Genomic_DNA"/>
</dbReference>
<gene>
    <name evidence="3" type="ORF">J2S48_003825</name>
</gene>
<feature type="transmembrane region" description="Helical" evidence="2">
    <location>
        <begin position="160"/>
        <end position="180"/>
    </location>
</feature>
<evidence type="ECO:0000313" key="4">
    <source>
        <dbReference type="Proteomes" id="UP001183585"/>
    </source>
</evidence>
<dbReference type="RefSeq" id="WP_274992708.1">
    <property type="nucleotide sequence ID" value="NZ_JAJQQP010000003.1"/>
</dbReference>
<sequence length="195" mass="20285">MSDPNRPYDADYGEQPPPVYPPPAQTPGTPTQPVGQTADGAAVQPVTSGTENPRLGLEVGRFWAGALATTLVAALIGLAANFILGEVLNLEVRAQADLFGTGSDTLAWVVAGALFALAAAAVLYLLVMSTPRPRSFFGWVVALATVILAAVPFAGQFELVPAILAAIIWIIIGSAVYSLLTGTLSRTVVRRMPTA</sequence>
<evidence type="ECO:0000256" key="1">
    <source>
        <dbReference type="SAM" id="MobiDB-lite"/>
    </source>
</evidence>
<feature type="transmembrane region" description="Helical" evidence="2">
    <location>
        <begin position="136"/>
        <end position="154"/>
    </location>
</feature>
<feature type="transmembrane region" description="Helical" evidence="2">
    <location>
        <begin position="62"/>
        <end position="85"/>
    </location>
</feature>
<evidence type="ECO:0000313" key="3">
    <source>
        <dbReference type="EMBL" id="MDR7384310.1"/>
    </source>
</evidence>
<keyword evidence="2" id="KW-0812">Transmembrane</keyword>
<comment type="caution">
    <text evidence="3">The sequence shown here is derived from an EMBL/GenBank/DDBJ whole genome shotgun (WGS) entry which is preliminary data.</text>
</comment>
<evidence type="ECO:0000256" key="2">
    <source>
        <dbReference type="SAM" id="Phobius"/>
    </source>
</evidence>
<keyword evidence="2" id="KW-0472">Membrane</keyword>
<feature type="compositionally biased region" description="Low complexity" evidence="1">
    <location>
        <begin position="26"/>
        <end position="38"/>
    </location>
</feature>